<protein>
    <submittedName>
        <fullName evidence="1">Uncharacterized protein</fullName>
    </submittedName>
</protein>
<evidence type="ECO:0000313" key="1">
    <source>
        <dbReference type="EMBL" id="MPN27846.1"/>
    </source>
</evidence>
<organism evidence="1">
    <name type="scientific">bioreactor metagenome</name>
    <dbReference type="NCBI Taxonomy" id="1076179"/>
    <lineage>
        <taxon>unclassified sequences</taxon>
        <taxon>metagenomes</taxon>
        <taxon>ecological metagenomes</taxon>
    </lineage>
</organism>
<reference evidence="1" key="1">
    <citation type="submission" date="2019-08" db="EMBL/GenBank/DDBJ databases">
        <authorList>
            <person name="Kucharzyk K."/>
            <person name="Murdoch R.W."/>
            <person name="Higgins S."/>
            <person name="Loffler F."/>
        </authorList>
    </citation>
    <scope>NUCLEOTIDE SEQUENCE</scope>
</reference>
<sequence>MAIDYVCLNLHKLHIHAIVNAGSVTVEVGTGTYHGTLLAEIVEAYVVGIVESSTGDIDVVILADTCLECFVEPVGVHHTGIDILFTGRIVSCRNIHATVVIRHGDVRSILAGIHHIIHATVYLIDTHVAAVINLHGFVAGALLRGDDHHPIGGT</sequence>
<gene>
    <name evidence="1" type="ORF">SDC9_175280</name>
</gene>
<dbReference type="AlphaFoldDB" id="A0A645GNT8"/>
<dbReference type="EMBL" id="VSSQ01077872">
    <property type="protein sequence ID" value="MPN27846.1"/>
    <property type="molecule type" value="Genomic_DNA"/>
</dbReference>
<accession>A0A645GNT8</accession>
<proteinExistence type="predicted"/>
<comment type="caution">
    <text evidence="1">The sequence shown here is derived from an EMBL/GenBank/DDBJ whole genome shotgun (WGS) entry which is preliminary data.</text>
</comment>
<name>A0A645GNT8_9ZZZZ</name>